<dbReference type="Pfam" id="PF03819">
    <property type="entry name" value="MazG"/>
    <property type="match status" value="2"/>
</dbReference>
<feature type="domain" description="NTP pyrophosphohydrolase MazG-like" evidence="1">
    <location>
        <begin position="178"/>
        <end position="237"/>
    </location>
</feature>
<dbReference type="EC" id="3.6.1.9" evidence="2"/>
<comment type="caution">
    <text evidence="2">The sequence shown here is derived from an EMBL/GenBank/DDBJ whole genome shotgun (WGS) entry which is preliminary data.</text>
</comment>
<dbReference type="NCBIfam" id="NF007113">
    <property type="entry name" value="PRK09562.1"/>
    <property type="match status" value="1"/>
</dbReference>
<dbReference type="InterPro" id="IPR048011">
    <property type="entry name" value="NTP-PPase_MazG-like_C"/>
</dbReference>
<evidence type="ECO:0000313" key="3">
    <source>
        <dbReference type="Proteomes" id="UP001069802"/>
    </source>
</evidence>
<dbReference type="CDD" id="cd11529">
    <property type="entry name" value="NTP-PPase_MazG_Cterm"/>
    <property type="match status" value="1"/>
</dbReference>
<dbReference type="Proteomes" id="UP001069802">
    <property type="component" value="Unassembled WGS sequence"/>
</dbReference>
<dbReference type="PANTHER" id="PTHR30522">
    <property type="entry name" value="NUCLEOSIDE TRIPHOSPHATE PYROPHOSPHOHYDROLASE"/>
    <property type="match status" value="1"/>
</dbReference>
<reference evidence="2" key="1">
    <citation type="submission" date="2022-12" db="EMBL/GenBank/DDBJ databases">
        <title>Bacterial isolates from different developmental stages of Nematostella vectensis.</title>
        <authorList>
            <person name="Fraune S."/>
        </authorList>
    </citation>
    <scope>NUCLEOTIDE SEQUENCE</scope>
    <source>
        <strain evidence="2">G21630-S1</strain>
    </source>
</reference>
<dbReference type="Gene3D" id="1.10.287.1080">
    <property type="entry name" value="MazG-like"/>
    <property type="match status" value="2"/>
</dbReference>
<gene>
    <name evidence="2" type="primary">mazG</name>
    <name evidence="2" type="ORF">O4H49_14980</name>
</gene>
<dbReference type="SUPFAM" id="SSF101386">
    <property type="entry name" value="all-alpha NTP pyrophosphatases"/>
    <property type="match status" value="2"/>
</dbReference>
<evidence type="ECO:0000259" key="1">
    <source>
        <dbReference type="Pfam" id="PF03819"/>
    </source>
</evidence>
<dbReference type="NCBIfam" id="TIGR00444">
    <property type="entry name" value="mazG"/>
    <property type="match status" value="1"/>
</dbReference>
<sequence>MSKVIPDPTQRGIDRLIQLMQDLRSPDGGCPWDIEQTFETIAPYTIEEAYEVADAIERGDHANLQDELGDLLLQVVYHSQIAGEQELFDFDAVAQAITEKMIGRHPHVYGSADHRTAEEQVIAWEEIKAREREAKKGNPEESVLDGITVGLPAATRAIKLQRRAAKVGFDWPDLAPVIAKIHEEIEELKYELENKGSIDRAEDELGDVLFSVVNLARHLDLDPEKALRRTNAKFEKRFRAVEQTLKNRGEKIEQTSLDEMEKIWSDQKQL</sequence>
<dbReference type="InterPro" id="IPR004518">
    <property type="entry name" value="MazG-like_dom"/>
</dbReference>
<dbReference type="EMBL" id="JAPWGY010000005">
    <property type="protein sequence ID" value="MCZ4282091.1"/>
    <property type="molecule type" value="Genomic_DNA"/>
</dbReference>
<organism evidence="2 3">
    <name type="scientific">Kiloniella laminariae</name>
    <dbReference type="NCBI Taxonomy" id="454162"/>
    <lineage>
        <taxon>Bacteria</taxon>
        <taxon>Pseudomonadati</taxon>
        <taxon>Pseudomonadota</taxon>
        <taxon>Alphaproteobacteria</taxon>
        <taxon>Rhodospirillales</taxon>
        <taxon>Kiloniellaceae</taxon>
        <taxon>Kiloniella</taxon>
    </lineage>
</organism>
<name>A0ABT4LP52_9PROT</name>
<dbReference type="PANTHER" id="PTHR30522:SF0">
    <property type="entry name" value="NUCLEOSIDE TRIPHOSPHATE PYROPHOSPHOHYDROLASE"/>
    <property type="match status" value="1"/>
</dbReference>
<dbReference type="InterPro" id="IPR048015">
    <property type="entry name" value="NTP-PPase_MazG-like_N"/>
</dbReference>
<dbReference type="GO" id="GO:0047429">
    <property type="term" value="F:nucleoside triphosphate diphosphatase activity"/>
    <property type="evidence" value="ECO:0007669"/>
    <property type="project" value="UniProtKB-EC"/>
</dbReference>
<dbReference type="CDD" id="cd11528">
    <property type="entry name" value="NTP-PPase_MazG_Nterm"/>
    <property type="match status" value="1"/>
</dbReference>
<accession>A0ABT4LP52</accession>
<feature type="domain" description="NTP pyrophosphohydrolase MazG-like" evidence="1">
    <location>
        <begin position="36"/>
        <end position="108"/>
    </location>
</feature>
<proteinExistence type="predicted"/>
<keyword evidence="2" id="KW-0378">Hydrolase</keyword>
<keyword evidence="3" id="KW-1185">Reference proteome</keyword>
<dbReference type="RefSeq" id="WP_269424237.1">
    <property type="nucleotide sequence ID" value="NZ_JAPWGY010000005.1"/>
</dbReference>
<dbReference type="InterPro" id="IPR011551">
    <property type="entry name" value="NTP_PyrPHydrolase_MazG"/>
</dbReference>
<evidence type="ECO:0000313" key="2">
    <source>
        <dbReference type="EMBL" id="MCZ4282091.1"/>
    </source>
</evidence>
<protein>
    <submittedName>
        <fullName evidence="2">Nucleoside triphosphate pyrophosphohydrolase</fullName>
        <ecNumber evidence="2">3.6.1.9</ecNumber>
    </submittedName>
</protein>